<sequence length="163" mass="17011">MRRTPLLLLLALSAPALAASLDPVRLIADLKQGKTAIIDQPTPAQIAVIRTGIASGSADWLTFAAVAHPLTGNSSVAEDILSGLSRAILRNPAGVLRLLQGDRALPLAMVCIDPAIEPSATEDRRFRDSAARALRSVKAPNLAATRDACLAALTGKPAPDNPR</sequence>
<dbReference type="AlphaFoldDB" id="A0A7G5ILK3"/>
<organism evidence="2 3">
    <name type="scientific">Sandaracinobacteroides saxicola</name>
    <dbReference type="NCBI Taxonomy" id="2759707"/>
    <lineage>
        <taxon>Bacteria</taxon>
        <taxon>Pseudomonadati</taxon>
        <taxon>Pseudomonadota</taxon>
        <taxon>Alphaproteobacteria</taxon>
        <taxon>Sphingomonadales</taxon>
        <taxon>Sphingosinicellaceae</taxon>
        <taxon>Sandaracinobacteroides</taxon>
    </lineage>
</organism>
<dbReference type="RefSeq" id="WP_182298093.1">
    <property type="nucleotide sequence ID" value="NZ_CP059851.1"/>
</dbReference>
<feature type="signal peptide" evidence="1">
    <location>
        <begin position="1"/>
        <end position="18"/>
    </location>
</feature>
<accession>A0A7G5ILK3</accession>
<protein>
    <submittedName>
        <fullName evidence="2">Uncharacterized protein</fullName>
    </submittedName>
</protein>
<evidence type="ECO:0000313" key="3">
    <source>
        <dbReference type="Proteomes" id="UP000515292"/>
    </source>
</evidence>
<keyword evidence="1" id="KW-0732">Signal</keyword>
<dbReference type="KEGG" id="sand:H3309_07270"/>
<gene>
    <name evidence="2" type="ORF">H3309_07270</name>
</gene>
<keyword evidence="3" id="KW-1185">Reference proteome</keyword>
<feature type="chain" id="PRO_5028944935" evidence="1">
    <location>
        <begin position="19"/>
        <end position="163"/>
    </location>
</feature>
<proteinExistence type="predicted"/>
<evidence type="ECO:0000256" key="1">
    <source>
        <dbReference type="SAM" id="SignalP"/>
    </source>
</evidence>
<dbReference type="Proteomes" id="UP000515292">
    <property type="component" value="Chromosome"/>
</dbReference>
<name>A0A7G5ILK3_9SPHN</name>
<dbReference type="EMBL" id="CP059851">
    <property type="protein sequence ID" value="QMW24245.1"/>
    <property type="molecule type" value="Genomic_DNA"/>
</dbReference>
<reference evidence="2 3" key="1">
    <citation type="submission" date="2020-07" db="EMBL/GenBank/DDBJ databases">
        <title>Complete genome sequence for Sandaracinobacter sp. M6.</title>
        <authorList>
            <person name="Tang Y."/>
            <person name="Liu Q."/>
            <person name="Guo Z."/>
            <person name="Lei P."/>
            <person name="Huang B."/>
        </authorList>
    </citation>
    <scope>NUCLEOTIDE SEQUENCE [LARGE SCALE GENOMIC DNA]</scope>
    <source>
        <strain evidence="2 3">M6</strain>
    </source>
</reference>
<evidence type="ECO:0000313" key="2">
    <source>
        <dbReference type="EMBL" id="QMW24245.1"/>
    </source>
</evidence>